<dbReference type="AlphaFoldDB" id="B0SZ32"/>
<proteinExistence type="predicted"/>
<dbReference type="eggNOG" id="COG0595">
    <property type="taxonomic scope" value="Bacteria"/>
</dbReference>
<feature type="coiled-coil region" evidence="7">
    <location>
        <begin position="514"/>
        <end position="541"/>
    </location>
</feature>
<sequence length="564" mass="61482">MTKYTDKPSPKDELVFLPLGGSNEIGMNFNLYGYGPADNRKWIVLDLGVTFGDQTTPGVEIILPDPEFIEAYKDDIIGIVLTHAHEDHLGAVHWLWPRLKAPVYATPFTAFLLREKLRDAGLLGEVPITEIPLGGSFDLGPFHLEMITLTHSIPEPNGVAIKTPLGTILHTGDWKIDPNPQLGEATDIEAIKALGDEGVLAMVCDSTNVFVDGEAGSEADVRVAMNRLIKGLTGKIAVACFASNVARMDTVIRAAQAAGRKVCLAGRSMHRMSAAARHVGLLEGLEPFITDDQAKYLPENEVLFLCTGSQGEARAALARIAEGTHPHVKLSQGDHVVFSSRVIPGNEIPIRNLQNKLADRGVRLHTERDTPGIHVSGHPCRDELKQMYQWARPTIAVPTHGERRHLIEHAAFAKDLQVPHAISPRNGDMVLLAPGHPKIIDEVPSGRLYVDGGVVTPENGEALRERRHAAFNGMLAVSVVLDGKSRIVSGPQVRGLGLAGDAEYPLDDALDDLAEEAETAFKRMKDDLREIDEAIESAISKAVKKAAFRIWERKPVVETTVLRI</sequence>
<dbReference type="Pfam" id="PF07521">
    <property type="entry name" value="RMMBL"/>
    <property type="match status" value="1"/>
</dbReference>
<dbReference type="SMART" id="SM00849">
    <property type="entry name" value="Lactamase_B"/>
    <property type="match status" value="1"/>
</dbReference>
<dbReference type="InterPro" id="IPR036866">
    <property type="entry name" value="RibonucZ/Hydroxyglut_hydro"/>
</dbReference>
<dbReference type="CDD" id="cd07714">
    <property type="entry name" value="RNaseJ_MBL-fold"/>
    <property type="match status" value="1"/>
</dbReference>
<dbReference type="EMBL" id="CP000927">
    <property type="protein sequence ID" value="ABZ71943.1"/>
    <property type="molecule type" value="Genomic_DNA"/>
</dbReference>
<dbReference type="InterPro" id="IPR011108">
    <property type="entry name" value="RMMBL"/>
</dbReference>
<protein>
    <submittedName>
        <fullName evidence="9">Beta-lactamase domain protein</fullName>
    </submittedName>
</protein>
<dbReference type="InterPro" id="IPR001279">
    <property type="entry name" value="Metallo-B-lactamas"/>
</dbReference>
<evidence type="ECO:0000256" key="4">
    <source>
        <dbReference type="ARBA" id="ARBA00022833"/>
    </source>
</evidence>
<keyword evidence="7" id="KW-0175">Coiled coil</keyword>
<dbReference type="Pfam" id="PF22505">
    <property type="entry name" value="RNase_J_b_CASP"/>
    <property type="match status" value="1"/>
</dbReference>
<accession>B0SZ32</accession>
<keyword evidence="4" id="KW-0862">Zinc</keyword>
<dbReference type="HOGENOM" id="CLU_008727_3_3_5"/>
<evidence type="ECO:0000256" key="1">
    <source>
        <dbReference type="ARBA" id="ARBA00022722"/>
    </source>
</evidence>
<evidence type="ECO:0000256" key="2">
    <source>
        <dbReference type="ARBA" id="ARBA00022723"/>
    </source>
</evidence>
<dbReference type="InterPro" id="IPR042173">
    <property type="entry name" value="RNase_J_2"/>
</dbReference>
<organism evidence="9">
    <name type="scientific">Caulobacter sp. (strain K31)</name>
    <dbReference type="NCBI Taxonomy" id="366602"/>
    <lineage>
        <taxon>Bacteria</taxon>
        <taxon>Pseudomonadati</taxon>
        <taxon>Pseudomonadota</taxon>
        <taxon>Alphaproteobacteria</taxon>
        <taxon>Caulobacterales</taxon>
        <taxon>Caulobacteraceae</taxon>
        <taxon>Caulobacter</taxon>
    </lineage>
</organism>
<dbReference type="PANTHER" id="PTHR43694:SF1">
    <property type="entry name" value="RIBONUCLEASE J"/>
    <property type="match status" value="1"/>
</dbReference>
<dbReference type="Pfam" id="PF12706">
    <property type="entry name" value="Lactamase_B_2"/>
    <property type="match status" value="1"/>
</dbReference>
<dbReference type="KEGG" id="cak:Caul_2816"/>
<keyword evidence="3" id="KW-0378">Hydrolase</keyword>
<dbReference type="InterPro" id="IPR041636">
    <property type="entry name" value="RNase_J_C"/>
</dbReference>
<evidence type="ECO:0000256" key="7">
    <source>
        <dbReference type="SAM" id="Coils"/>
    </source>
</evidence>
<name>B0SZ32_CAUSK</name>
<keyword evidence="6" id="KW-0694">RNA-binding</keyword>
<feature type="domain" description="Metallo-beta-lactamase" evidence="8">
    <location>
        <begin position="26"/>
        <end position="225"/>
    </location>
</feature>
<dbReference type="InterPro" id="IPR055132">
    <property type="entry name" value="RNase_J_b_CASP"/>
</dbReference>
<dbReference type="Gene3D" id="3.40.50.10710">
    <property type="entry name" value="Metallo-hydrolase/oxidoreductase"/>
    <property type="match status" value="1"/>
</dbReference>
<keyword evidence="1" id="KW-0540">Nuclease</keyword>
<gene>
    <name evidence="9" type="ordered locus">Caul_2816</name>
</gene>
<evidence type="ECO:0000256" key="3">
    <source>
        <dbReference type="ARBA" id="ARBA00022801"/>
    </source>
</evidence>
<dbReference type="Gene3D" id="3.60.15.10">
    <property type="entry name" value="Ribonuclease Z/Hydroxyacylglutathione hydrolase-like"/>
    <property type="match status" value="1"/>
</dbReference>
<dbReference type="Gene3D" id="3.10.20.580">
    <property type="match status" value="1"/>
</dbReference>
<dbReference type="PANTHER" id="PTHR43694">
    <property type="entry name" value="RIBONUCLEASE J"/>
    <property type="match status" value="1"/>
</dbReference>
<dbReference type="STRING" id="366602.Caul_2816"/>
<evidence type="ECO:0000259" key="8">
    <source>
        <dbReference type="SMART" id="SM00849"/>
    </source>
</evidence>
<evidence type="ECO:0000256" key="6">
    <source>
        <dbReference type="ARBA" id="ARBA00022884"/>
    </source>
</evidence>
<dbReference type="GO" id="GO:0004527">
    <property type="term" value="F:exonuclease activity"/>
    <property type="evidence" value="ECO:0007669"/>
    <property type="project" value="UniProtKB-KW"/>
</dbReference>
<keyword evidence="5" id="KW-0269">Exonuclease</keyword>
<reference evidence="9" key="1">
    <citation type="submission" date="2008-01" db="EMBL/GenBank/DDBJ databases">
        <title>Complete sequence of chromosome of Caulobacter sp. K31.</title>
        <authorList>
            <consortium name="US DOE Joint Genome Institute"/>
            <person name="Copeland A."/>
            <person name="Lucas S."/>
            <person name="Lapidus A."/>
            <person name="Barry K."/>
            <person name="Glavina del Rio T."/>
            <person name="Dalin E."/>
            <person name="Tice H."/>
            <person name="Pitluck S."/>
            <person name="Bruce D."/>
            <person name="Goodwin L."/>
            <person name="Thompson L.S."/>
            <person name="Brettin T."/>
            <person name="Detter J.C."/>
            <person name="Han C."/>
            <person name="Schmutz J."/>
            <person name="Larimer F."/>
            <person name="Land M."/>
            <person name="Hauser L."/>
            <person name="Kyrpides N."/>
            <person name="Kim E."/>
            <person name="Stephens C."/>
            <person name="Richardson P."/>
        </authorList>
    </citation>
    <scope>NUCLEOTIDE SEQUENCE [LARGE SCALE GENOMIC DNA]</scope>
    <source>
        <strain evidence="9">K31</strain>
    </source>
</reference>
<dbReference type="GO" id="GO:0046872">
    <property type="term" value="F:metal ion binding"/>
    <property type="evidence" value="ECO:0007669"/>
    <property type="project" value="UniProtKB-KW"/>
</dbReference>
<dbReference type="SUPFAM" id="SSF56281">
    <property type="entry name" value="Metallo-hydrolase/oxidoreductase"/>
    <property type="match status" value="1"/>
</dbReference>
<evidence type="ECO:0000256" key="5">
    <source>
        <dbReference type="ARBA" id="ARBA00022839"/>
    </source>
</evidence>
<evidence type="ECO:0000313" key="9">
    <source>
        <dbReference type="EMBL" id="ABZ71943.1"/>
    </source>
</evidence>
<dbReference type="GO" id="GO:0003723">
    <property type="term" value="F:RNA binding"/>
    <property type="evidence" value="ECO:0007669"/>
    <property type="project" value="UniProtKB-KW"/>
</dbReference>
<dbReference type="Pfam" id="PF17770">
    <property type="entry name" value="RNase_J_C"/>
    <property type="match status" value="1"/>
</dbReference>
<dbReference type="OrthoDB" id="9770211at2"/>
<keyword evidence="2" id="KW-0479">Metal-binding</keyword>